<gene>
    <name evidence="6" type="ORF">QOZ94_000395</name>
</gene>
<proteinExistence type="predicted"/>
<evidence type="ECO:0000256" key="3">
    <source>
        <dbReference type="ARBA" id="ARBA00023163"/>
    </source>
</evidence>
<feature type="region of interest" description="Disordered" evidence="4">
    <location>
        <begin position="172"/>
        <end position="197"/>
    </location>
</feature>
<evidence type="ECO:0000313" key="7">
    <source>
        <dbReference type="Proteomes" id="UP001241747"/>
    </source>
</evidence>
<dbReference type="Proteomes" id="UP001241747">
    <property type="component" value="Unassembled WGS sequence"/>
</dbReference>
<dbReference type="InterPro" id="IPR039422">
    <property type="entry name" value="MarR/SlyA-like"/>
</dbReference>
<feature type="domain" description="HTH marR-type" evidence="5">
    <location>
        <begin position="37"/>
        <end position="168"/>
    </location>
</feature>
<dbReference type="SMART" id="SM00347">
    <property type="entry name" value="HTH_MARR"/>
    <property type="match status" value="1"/>
</dbReference>
<feature type="region of interest" description="Disordered" evidence="4">
    <location>
        <begin position="1"/>
        <end position="30"/>
    </location>
</feature>
<sequence length="197" mass="20931">MPKTPKTPKTQKTRAAAPGRAPAPATDRGGLELEGLPGHLVRRLHQVAVALFAEEIDRVGADLTPVQYAALATVEAHAGIDQASLAGVIGYDRTTIGGVVERLEAKGLIHRITSPSDRRVRQLSITAEGVALLRSLVAPVRQVQDRLMAPLAAAEQATLVRLMTKLVHATNELSRTPTRPAPPLSAAPTQPATPRRL</sequence>
<dbReference type="PROSITE" id="PS01117">
    <property type="entry name" value="HTH_MARR_1"/>
    <property type="match status" value="1"/>
</dbReference>
<dbReference type="InterPro" id="IPR036390">
    <property type="entry name" value="WH_DNA-bd_sf"/>
</dbReference>
<protein>
    <submittedName>
        <fullName evidence="6">DNA-binding MarR family transcriptional regulator</fullName>
    </submittedName>
</protein>
<keyword evidence="3" id="KW-0804">Transcription</keyword>
<dbReference type="RefSeq" id="WP_307499618.1">
    <property type="nucleotide sequence ID" value="NZ_JABWGX010000016.1"/>
</dbReference>
<keyword evidence="7" id="KW-1185">Reference proteome</keyword>
<evidence type="ECO:0000259" key="5">
    <source>
        <dbReference type="PROSITE" id="PS50995"/>
    </source>
</evidence>
<keyword evidence="2 6" id="KW-0238">DNA-binding</keyword>
<evidence type="ECO:0000256" key="1">
    <source>
        <dbReference type="ARBA" id="ARBA00023015"/>
    </source>
</evidence>
<reference evidence="6 7" key="1">
    <citation type="submission" date="2023-07" db="EMBL/GenBank/DDBJ databases">
        <title>Genomic Encyclopedia of Type Strains, Phase IV (KMG-IV): sequencing the most valuable type-strain genomes for metagenomic binning, comparative biology and taxonomic classification.</title>
        <authorList>
            <person name="Goeker M."/>
        </authorList>
    </citation>
    <scope>NUCLEOTIDE SEQUENCE [LARGE SCALE GENOMIC DNA]</scope>
    <source>
        <strain evidence="6 7">DSM 3770</strain>
    </source>
</reference>
<feature type="compositionally biased region" description="Polar residues" evidence="4">
    <location>
        <begin position="187"/>
        <end position="197"/>
    </location>
</feature>
<dbReference type="Pfam" id="PF01047">
    <property type="entry name" value="MarR"/>
    <property type="match status" value="1"/>
</dbReference>
<dbReference type="PANTHER" id="PTHR33164:SF95">
    <property type="entry name" value="TRANSCRIPTIONAL REGULATOR"/>
    <property type="match status" value="1"/>
</dbReference>
<evidence type="ECO:0000256" key="2">
    <source>
        <dbReference type="ARBA" id="ARBA00023125"/>
    </source>
</evidence>
<accession>A0ABU0L987</accession>
<evidence type="ECO:0000313" key="6">
    <source>
        <dbReference type="EMBL" id="MDQ0503625.1"/>
    </source>
</evidence>
<dbReference type="InterPro" id="IPR036388">
    <property type="entry name" value="WH-like_DNA-bd_sf"/>
</dbReference>
<organism evidence="6 7">
    <name type="scientific">Xanthobacter agilis</name>
    <dbReference type="NCBI Taxonomy" id="47492"/>
    <lineage>
        <taxon>Bacteria</taxon>
        <taxon>Pseudomonadati</taxon>
        <taxon>Pseudomonadota</taxon>
        <taxon>Alphaproteobacteria</taxon>
        <taxon>Hyphomicrobiales</taxon>
        <taxon>Xanthobacteraceae</taxon>
        <taxon>Xanthobacter</taxon>
    </lineage>
</organism>
<dbReference type="SUPFAM" id="SSF46785">
    <property type="entry name" value="Winged helix' DNA-binding domain"/>
    <property type="match status" value="1"/>
</dbReference>
<dbReference type="Gene3D" id="1.10.10.10">
    <property type="entry name" value="Winged helix-like DNA-binding domain superfamily/Winged helix DNA-binding domain"/>
    <property type="match status" value="1"/>
</dbReference>
<dbReference type="InterPro" id="IPR023187">
    <property type="entry name" value="Tscrpt_reg_MarR-type_CS"/>
</dbReference>
<dbReference type="EMBL" id="JAUSVY010000001">
    <property type="protein sequence ID" value="MDQ0503625.1"/>
    <property type="molecule type" value="Genomic_DNA"/>
</dbReference>
<keyword evidence="1" id="KW-0805">Transcription regulation</keyword>
<comment type="caution">
    <text evidence="6">The sequence shown here is derived from an EMBL/GenBank/DDBJ whole genome shotgun (WGS) entry which is preliminary data.</text>
</comment>
<evidence type="ECO:0000256" key="4">
    <source>
        <dbReference type="SAM" id="MobiDB-lite"/>
    </source>
</evidence>
<dbReference type="InterPro" id="IPR000835">
    <property type="entry name" value="HTH_MarR-typ"/>
</dbReference>
<dbReference type="PROSITE" id="PS50995">
    <property type="entry name" value="HTH_MARR_2"/>
    <property type="match status" value="1"/>
</dbReference>
<dbReference type="PRINTS" id="PR00598">
    <property type="entry name" value="HTHMARR"/>
</dbReference>
<name>A0ABU0L987_XANAG</name>
<dbReference type="GO" id="GO:0003677">
    <property type="term" value="F:DNA binding"/>
    <property type="evidence" value="ECO:0007669"/>
    <property type="project" value="UniProtKB-KW"/>
</dbReference>
<dbReference type="PANTHER" id="PTHR33164">
    <property type="entry name" value="TRANSCRIPTIONAL REGULATOR, MARR FAMILY"/>
    <property type="match status" value="1"/>
</dbReference>